<keyword evidence="1" id="KW-0812">Transmembrane</keyword>
<dbReference type="NCBIfam" id="NF033631">
    <property type="entry name" value="SLATT_5"/>
    <property type="match status" value="1"/>
</dbReference>
<feature type="transmembrane region" description="Helical" evidence="1">
    <location>
        <begin position="187"/>
        <end position="211"/>
    </location>
</feature>
<evidence type="ECO:0000313" key="3">
    <source>
        <dbReference type="EMBL" id="GGM74351.1"/>
    </source>
</evidence>
<comment type="caution">
    <text evidence="3">The sequence shown here is derived from an EMBL/GenBank/DDBJ whole genome shotgun (WGS) entry which is preliminary data.</text>
</comment>
<feature type="transmembrane region" description="Helical" evidence="1">
    <location>
        <begin position="47"/>
        <end position="65"/>
    </location>
</feature>
<dbReference type="Pfam" id="PF18160">
    <property type="entry name" value="SLATT_5"/>
    <property type="match status" value="1"/>
</dbReference>
<proteinExistence type="predicted"/>
<name>A0ABQ2HBB7_9BACT</name>
<dbReference type="RefSeq" id="WP_019941594.1">
    <property type="nucleotide sequence ID" value="NZ_BMLI01000001.1"/>
</dbReference>
<accession>A0ABQ2HBB7</accession>
<evidence type="ECO:0000259" key="2">
    <source>
        <dbReference type="Pfam" id="PF18160"/>
    </source>
</evidence>
<feature type="transmembrane region" description="Helical" evidence="1">
    <location>
        <begin position="77"/>
        <end position="95"/>
    </location>
</feature>
<reference evidence="4" key="1">
    <citation type="journal article" date="2019" name="Int. J. Syst. Evol. Microbiol.">
        <title>The Global Catalogue of Microorganisms (GCM) 10K type strain sequencing project: providing services to taxonomists for standard genome sequencing and annotation.</title>
        <authorList>
            <consortium name="The Broad Institute Genomics Platform"/>
            <consortium name="The Broad Institute Genome Sequencing Center for Infectious Disease"/>
            <person name="Wu L."/>
            <person name="Ma J."/>
        </authorList>
    </citation>
    <scope>NUCLEOTIDE SEQUENCE [LARGE SCALE GENOMIC DNA]</scope>
    <source>
        <strain evidence="4">CGMCC 1.6375</strain>
    </source>
</reference>
<protein>
    <recommendedName>
        <fullName evidence="2">SMODS and SLOG-associating 2TM effector domain-containing protein</fullName>
    </recommendedName>
</protein>
<dbReference type="InterPro" id="IPR041115">
    <property type="entry name" value="SLATT_5"/>
</dbReference>
<dbReference type="Proteomes" id="UP000632339">
    <property type="component" value="Unassembled WGS sequence"/>
</dbReference>
<evidence type="ECO:0000313" key="4">
    <source>
        <dbReference type="Proteomes" id="UP000632339"/>
    </source>
</evidence>
<sequence length="214" mass="25039">MEKKFPSHKDHLNKTFLEEMGYKLWSTKGARFQAAHRLARIDKLSNLSLGLLNAYLIIIGLLSVYQISNEAAINENVIAFGSTSISILLLLFGQIETSREYKRQSQLYHECALKLAKLYNEHRTFKTLTERSQQEKAEFSNSIADRYQEVLANYANHEDIDYKKFLLLNHEYFELKFRQVIQYHVQYYFKVLFVYHAIIISPIGVFALFLAQKG</sequence>
<keyword evidence="1" id="KW-1133">Transmembrane helix</keyword>
<gene>
    <name evidence="3" type="ORF">GCM10010967_02330</name>
</gene>
<feature type="domain" description="SMODS and SLOG-associating 2TM effector" evidence="2">
    <location>
        <begin position="14"/>
        <end position="208"/>
    </location>
</feature>
<evidence type="ECO:0000256" key="1">
    <source>
        <dbReference type="SAM" id="Phobius"/>
    </source>
</evidence>
<organism evidence="3 4">
    <name type="scientific">Dyadobacter beijingensis</name>
    <dbReference type="NCBI Taxonomy" id="365489"/>
    <lineage>
        <taxon>Bacteria</taxon>
        <taxon>Pseudomonadati</taxon>
        <taxon>Bacteroidota</taxon>
        <taxon>Cytophagia</taxon>
        <taxon>Cytophagales</taxon>
        <taxon>Spirosomataceae</taxon>
        <taxon>Dyadobacter</taxon>
    </lineage>
</organism>
<dbReference type="EMBL" id="BMLI01000001">
    <property type="protein sequence ID" value="GGM74351.1"/>
    <property type="molecule type" value="Genomic_DNA"/>
</dbReference>
<keyword evidence="1" id="KW-0472">Membrane</keyword>
<keyword evidence="4" id="KW-1185">Reference proteome</keyword>